<dbReference type="AlphaFoldDB" id="A0A918TA81"/>
<dbReference type="GO" id="GO:0003677">
    <property type="term" value="F:DNA binding"/>
    <property type="evidence" value="ECO:0007669"/>
    <property type="project" value="InterPro"/>
</dbReference>
<evidence type="ECO:0000259" key="4">
    <source>
        <dbReference type="PROSITE" id="PS50043"/>
    </source>
</evidence>
<feature type="region of interest" description="Disordered" evidence="3">
    <location>
        <begin position="829"/>
        <end position="859"/>
    </location>
</feature>
<dbReference type="SMART" id="SM00421">
    <property type="entry name" value="HTH_LUXR"/>
    <property type="match status" value="1"/>
</dbReference>
<feature type="compositionally biased region" description="Basic and acidic residues" evidence="3">
    <location>
        <begin position="1"/>
        <end position="15"/>
    </location>
</feature>
<name>A0A918TA81_STRCJ</name>
<dbReference type="GO" id="GO:0005524">
    <property type="term" value="F:ATP binding"/>
    <property type="evidence" value="ECO:0007669"/>
    <property type="project" value="UniProtKB-KW"/>
</dbReference>
<dbReference type="InterPro" id="IPR027417">
    <property type="entry name" value="P-loop_NTPase"/>
</dbReference>
<dbReference type="InterPro" id="IPR041664">
    <property type="entry name" value="AAA_16"/>
</dbReference>
<dbReference type="Gene3D" id="1.25.40.10">
    <property type="entry name" value="Tetratricopeptide repeat domain"/>
    <property type="match status" value="1"/>
</dbReference>
<gene>
    <name evidence="5" type="ORF">GCM10010507_03300</name>
</gene>
<dbReference type="PRINTS" id="PR00038">
    <property type="entry name" value="HTHLUXR"/>
</dbReference>
<organism evidence="5 6">
    <name type="scientific">Streptomyces cinnamoneus</name>
    <name type="common">Streptoverticillium cinnamoneum</name>
    <dbReference type="NCBI Taxonomy" id="53446"/>
    <lineage>
        <taxon>Bacteria</taxon>
        <taxon>Bacillati</taxon>
        <taxon>Actinomycetota</taxon>
        <taxon>Actinomycetes</taxon>
        <taxon>Kitasatosporales</taxon>
        <taxon>Streptomycetaceae</taxon>
        <taxon>Streptomyces</taxon>
        <taxon>Streptomyces cinnamoneus group</taxon>
    </lineage>
</organism>
<dbReference type="InterPro" id="IPR036388">
    <property type="entry name" value="WH-like_DNA-bd_sf"/>
</dbReference>
<reference evidence="5" key="2">
    <citation type="submission" date="2020-09" db="EMBL/GenBank/DDBJ databases">
        <authorList>
            <person name="Sun Q."/>
            <person name="Ohkuma M."/>
        </authorList>
    </citation>
    <scope>NUCLEOTIDE SEQUENCE</scope>
    <source>
        <strain evidence="5">JCM 4633</strain>
    </source>
</reference>
<keyword evidence="1" id="KW-0547">Nucleotide-binding</keyword>
<dbReference type="Pfam" id="PF00196">
    <property type="entry name" value="GerE"/>
    <property type="match status" value="1"/>
</dbReference>
<feature type="domain" description="HTH luxR-type" evidence="4">
    <location>
        <begin position="853"/>
        <end position="918"/>
    </location>
</feature>
<reference evidence="5" key="1">
    <citation type="journal article" date="2014" name="Int. J. Syst. Evol. Microbiol.">
        <title>Complete genome sequence of Corynebacterium casei LMG S-19264T (=DSM 44701T), isolated from a smear-ripened cheese.</title>
        <authorList>
            <consortium name="US DOE Joint Genome Institute (JGI-PGF)"/>
            <person name="Walter F."/>
            <person name="Albersmeier A."/>
            <person name="Kalinowski J."/>
            <person name="Ruckert C."/>
        </authorList>
    </citation>
    <scope>NUCLEOTIDE SEQUENCE</scope>
    <source>
        <strain evidence="5">JCM 4633</strain>
    </source>
</reference>
<sequence length="922" mass="97325">MTPQVTDERPPRRPPVDPPTAPPLVERDAEQRLLTDLLTSLHAGRPALAEVHGTPGTGRSALLERAAELACDAGVRVAAAQASWEETRLRYGVAAQLTTAIDPTGIALPLAPGQDDADHTAALCHAFLTAARTHPLMIVVDDVHWADPHSLRWLRALARRLPGTPLMLLTARSGATPAGPDDHLRPRAVDDGTAVTRHTLHLAPLSADGVDAVLAATLRTPVDPAFRDAAARATDGNPAVLRAVAGRFARHGWAPRADHLPQLGDSAVEAIRERAVRTLTTLPGELLDVLRAVAVCGQDATCDLLGAVAEPRTVGTRRALELLSGTGLLTGGDRPAFREPKAADVVLARMSSDRREELYARAAEHAHRAALPDAALAGMLLGARVLGAAWAVDVLRREAARHRATRRPAEAARLLQRALREPMAPHLRVRTLTELAAAVLPSAPEAADRHLRQALLTPADATAGPAWVRAADLFVARGDVAAARPLIADLAARNELREPERGALRALYWLSEHVQPDTTHPLDRPPVPALPDRPAHPAEAAVAAWRAALSGHDITRTRQLARAALAPSAADTTPLAAQVTACHALVLTGDFAEAHAGLDTVLLRAEHADARAVAGATLVTTALARLHEGRPAEASRALDRAQELMPPHCWHPSTTSLLVALKTLIYLQSGNLDGAERSIGLARAGCAEGSIGWAYLLFARGRTHLATGRRDRALADLLECGRLLLTRQVANPALLPWRSAAATARGDDPHDTAAAFLMAEERRLALAWGAPYAVTRTLLATGESGEIGEPGPPADPAAPAGWQYRQALTTLATAPLSGTDTIAPLLRSRAPAADGPAGPERPATADAPAADRGPAPRGGLTGAELRVANLAVQGLANRTIAAELSVTPRTVELHLTKVYRKLGIQGRPELADALGRVPREKS</sequence>
<dbReference type="GO" id="GO:0004016">
    <property type="term" value="F:adenylate cyclase activity"/>
    <property type="evidence" value="ECO:0007669"/>
    <property type="project" value="TreeGrafter"/>
</dbReference>
<dbReference type="Gene3D" id="1.10.10.10">
    <property type="entry name" value="Winged helix-like DNA-binding domain superfamily/Winged helix DNA-binding domain"/>
    <property type="match status" value="1"/>
</dbReference>
<protein>
    <submittedName>
        <fullName evidence="5">LuxR family transcriptional regulator</fullName>
    </submittedName>
</protein>
<dbReference type="Pfam" id="PF13191">
    <property type="entry name" value="AAA_16"/>
    <property type="match status" value="1"/>
</dbReference>
<dbReference type="Proteomes" id="UP000646244">
    <property type="component" value="Unassembled WGS sequence"/>
</dbReference>
<dbReference type="SUPFAM" id="SSF48452">
    <property type="entry name" value="TPR-like"/>
    <property type="match status" value="1"/>
</dbReference>
<evidence type="ECO:0000256" key="1">
    <source>
        <dbReference type="ARBA" id="ARBA00022741"/>
    </source>
</evidence>
<feature type="region of interest" description="Disordered" evidence="3">
    <location>
        <begin position="1"/>
        <end position="25"/>
    </location>
</feature>
<dbReference type="GO" id="GO:0005737">
    <property type="term" value="C:cytoplasm"/>
    <property type="evidence" value="ECO:0007669"/>
    <property type="project" value="TreeGrafter"/>
</dbReference>
<dbReference type="PANTHER" id="PTHR16305:SF35">
    <property type="entry name" value="TRANSCRIPTIONAL ACTIVATOR DOMAIN"/>
    <property type="match status" value="1"/>
</dbReference>
<dbReference type="SUPFAM" id="SSF46894">
    <property type="entry name" value="C-terminal effector domain of the bipartite response regulators"/>
    <property type="match status" value="1"/>
</dbReference>
<evidence type="ECO:0000313" key="6">
    <source>
        <dbReference type="Proteomes" id="UP000646244"/>
    </source>
</evidence>
<dbReference type="InterPro" id="IPR016032">
    <property type="entry name" value="Sig_transdc_resp-reg_C-effctor"/>
</dbReference>
<keyword evidence="2" id="KW-0067">ATP-binding</keyword>
<dbReference type="GO" id="GO:0006355">
    <property type="term" value="P:regulation of DNA-templated transcription"/>
    <property type="evidence" value="ECO:0007669"/>
    <property type="project" value="InterPro"/>
</dbReference>
<dbReference type="SUPFAM" id="SSF52540">
    <property type="entry name" value="P-loop containing nucleoside triphosphate hydrolases"/>
    <property type="match status" value="1"/>
</dbReference>
<accession>A0A918TA81</accession>
<dbReference type="EMBL" id="BMVB01000001">
    <property type="protein sequence ID" value="GHC33992.1"/>
    <property type="molecule type" value="Genomic_DNA"/>
</dbReference>
<feature type="compositionally biased region" description="Low complexity" evidence="3">
    <location>
        <begin position="841"/>
        <end position="858"/>
    </location>
</feature>
<evidence type="ECO:0000256" key="3">
    <source>
        <dbReference type="SAM" id="MobiDB-lite"/>
    </source>
</evidence>
<dbReference type="PROSITE" id="PS50043">
    <property type="entry name" value="HTH_LUXR_2"/>
    <property type="match status" value="1"/>
</dbReference>
<evidence type="ECO:0000256" key="2">
    <source>
        <dbReference type="ARBA" id="ARBA00022840"/>
    </source>
</evidence>
<dbReference type="RefSeq" id="WP_190107769.1">
    <property type="nucleotide sequence ID" value="NZ_BMVB01000001.1"/>
</dbReference>
<dbReference type="InterPro" id="IPR000792">
    <property type="entry name" value="Tscrpt_reg_LuxR_C"/>
</dbReference>
<dbReference type="PANTHER" id="PTHR16305">
    <property type="entry name" value="TESTICULAR SOLUBLE ADENYLYL CYCLASE"/>
    <property type="match status" value="1"/>
</dbReference>
<dbReference type="CDD" id="cd06170">
    <property type="entry name" value="LuxR_C_like"/>
    <property type="match status" value="1"/>
</dbReference>
<evidence type="ECO:0000313" key="5">
    <source>
        <dbReference type="EMBL" id="GHC33992.1"/>
    </source>
</evidence>
<comment type="caution">
    <text evidence="5">The sequence shown here is derived from an EMBL/GenBank/DDBJ whole genome shotgun (WGS) entry which is preliminary data.</text>
</comment>
<dbReference type="InterPro" id="IPR011990">
    <property type="entry name" value="TPR-like_helical_dom_sf"/>
</dbReference>
<proteinExistence type="predicted"/>